<name>D0A2G9_TRYB9</name>
<keyword evidence="3" id="KW-0677">Repeat</keyword>
<evidence type="ECO:0000256" key="5">
    <source>
        <dbReference type="PROSITE-ProRule" id="PRU00339"/>
    </source>
</evidence>
<dbReference type="RefSeq" id="XP_011777727.1">
    <property type="nucleotide sequence ID" value="XM_011779425.1"/>
</dbReference>
<evidence type="ECO:0000313" key="7">
    <source>
        <dbReference type="Proteomes" id="UP000002316"/>
    </source>
</evidence>
<dbReference type="PANTHER" id="PTHR22904">
    <property type="entry name" value="TPR REPEAT CONTAINING PROTEIN"/>
    <property type="match status" value="1"/>
</dbReference>
<accession>D0A2G9</accession>
<evidence type="ECO:0000256" key="4">
    <source>
        <dbReference type="ARBA" id="ARBA00022803"/>
    </source>
</evidence>
<dbReference type="Proteomes" id="UP000002316">
    <property type="component" value="Chromosome 10"/>
</dbReference>
<sequence>MSVADLKAKGNEAFTAKRYEEAIEWYTKAINVDPQSEGAAALYSNRAACWNALAKYKEALEDAEGCISVKPQWFKGYFRKGAALQAMGNYDEAQKALQQSLKTDPNNEELMARLQEINNILKERNEKVSPASCRTPEEAKVIGNSLFGAGKYERAALFYSRAIELSTGGGAEVANYYANRAACNQQTHSYQLVIDDCNAALSIEPAHVKALLRRAIAYEGLEKWKKALEDYNQVNRLAPGNQSVSQGVLRCQRAVRG</sequence>
<feature type="repeat" description="TPR" evidence="5">
    <location>
        <begin position="74"/>
        <end position="107"/>
    </location>
</feature>
<evidence type="ECO:0000313" key="6">
    <source>
        <dbReference type="EMBL" id="CBH15463.1"/>
    </source>
</evidence>
<dbReference type="InterPro" id="IPR019734">
    <property type="entry name" value="TPR_rpt"/>
</dbReference>
<evidence type="ECO:0000256" key="3">
    <source>
        <dbReference type="ARBA" id="ARBA00022737"/>
    </source>
</evidence>
<dbReference type="VEuPathDB" id="TriTrypDB:Tbg972.10.5480"/>
<dbReference type="GO" id="GO:0051879">
    <property type="term" value="F:Hsp90 protein binding"/>
    <property type="evidence" value="ECO:0007669"/>
    <property type="project" value="TreeGrafter"/>
</dbReference>
<dbReference type="PROSITE" id="PS50293">
    <property type="entry name" value="TPR_REGION"/>
    <property type="match status" value="1"/>
</dbReference>
<organism evidence="6 7">
    <name type="scientific">Trypanosoma brucei gambiense (strain MHOM/CI/86/DAL972)</name>
    <dbReference type="NCBI Taxonomy" id="679716"/>
    <lineage>
        <taxon>Eukaryota</taxon>
        <taxon>Discoba</taxon>
        <taxon>Euglenozoa</taxon>
        <taxon>Kinetoplastea</taxon>
        <taxon>Metakinetoplastina</taxon>
        <taxon>Trypanosomatida</taxon>
        <taxon>Trypanosomatidae</taxon>
        <taxon>Trypanosoma</taxon>
    </lineage>
</organism>
<dbReference type="SMART" id="SM00028">
    <property type="entry name" value="TPR"/>
    <property type="match status" value="6"/>
</dbReference>
<dbReference type="FunFam" id="1.25.40.10:FF:000221">
    <property type="entry name" value="Mitochondrial import receptor subunit TOM34"/>
    <property type="match status" value="1"/>
</dbReference>
<dbReference type="InterPro" id="IPR011990">
    <property type="entry name" value="TPR-like_helical_dom_sf"/>
</dbReference>
<keyword evidence="4 5" id="KW-0802">TPR repeat</keyword>
<dbReference type="GeneID" id="23865636"/>
<gene>
    <name evidence="6" type="ORF">TbgDal_X5480</name>
</gene>
<keyword evidence="2" id="KW-0963">Cytoplasm</keyword>
<dbReference type="GO" id="GO:0005737">
    <property type="term" value="C:cytoplasm"/>
    <property type="evidence" value="ECO:0007669"/>
    <property type="project" value="UniProtKB-SubCell"/>
</dbReference>
<dbReference type="PANTHER" id="PTHR22904:SF523">
    <property type="entry name" value="STRESS-INDUCED-PHOSPHOPROTEIN 1"/>
    <property type="match status" value="1"/>
</dbReference>
<dbReference type="SUPFAM" id="SSF48452">
    <property type="entry name" value="TPR-like"/>
    <property type="match status" value="2"/>
</dbReference>
<dbReference type="Gene3D" id="1.25.40.10">
    <property type="entry name" value="Tetratricopeptide repeat domain"/>
    <property type="match status" value="2"/>
</dbReference>
<evidence type="ECO:0000256" key="2">
    <source>
        <dbReference type="ARBA" id="ARBA00022490"/>
    </source>
</evidence>
<feature type="repeat" description="TPR" evidence="5">
    <location>
        <begin position="208"/>
        <end position="241"/>
    </location>
</feature>
<evidence type="ECO:0000256" key="1">
    <source>
        <dbReference type="ARBA" id="ARBA00004496"/>
    </source>
</evidence>
<dbReference type="KEGG" id="tbg:TbgDal_X5480"/>
<dbReference type="FunFam" id="1.25.40.10:FF:000020">
    <property type="entry name" value="Stress-induced phosphoprotein 1"/>
    <property type="match status" value="1"/>
</dbReference>
<dbReference type="Pfam" id="PF00515">
    <property type="entry name" value="TPR_1"/>
    <property type="match status" value="1"/>
</dbReference>
<comment type="subcellular location">
    <subcellularLocation>
        <location evidence="1">Cytoplasm</location>
    </subcellularLocation>
</comment>
<feature type="repeat" description="TPR" evidence="5">
    <location>
        <begin position="3"/>
        <end position="36"/>
    </location>
</feature>
<dbReference type="Pfam" id="PF13174">
    <property type="entry name" value="TPR_6"/>
    <property type="match status" value="1"/>
</dbReference>
<dbReference type="Pfam" id="PF13181">
    <property type="entry name" value="TPR_8"/>
    <property type="match status" value="1"/>
</dbReference>
<dbReference type="PROSITE" id="PS50005">
    <property type="entry name" value="TPR"/>
    <property type="match status" value="3"/>
</dbReference>
<dbReference type="EMBL" id="FN554973">
    <property type="protein sequence ID" value="CBH15463.1"/>
    <property type="molecule type" value="Genomic_DNA"/>
</dbReference>
<proteinExistence type="predicted"/>
<reference evidence="7" key="1">
    <citation type="journal article" date="2010" name="PLoS Negl. Trop. Dis.">
        <title>The genome sequence of Trypanosoma brucei gambiense, causative agent of chronic human african trypanosomiasis.</title>
        <authorList>
            <person name="Jackson A.P."/>
            <person name="Sanders M."/>
            <person name="Berry A."/>
            <person name="McQuillan J."/>
            <person name="Aslett M.A."/>
            <person name="Quail M.A."/>
            <person name="Chukualim B."/>
            <person name="Capewell P."/>
            <person name="MacLeod A."/>
            <person name="Melville S.E."/>
            <person name="Gibson W."/>
            <person name="Barry J.D."/>
            <person name="Berriman M."/>
            <person name="Hertz-Fowler C."/>
        </authorList>
    </citation>
    <scope>NUCLEOTIDE SEQUENCE [LARGE SCALE GENOMIC DNA]</scope>
    <source>
        <strain evidence="7">MHOM/CI/86/DAL972</strain>
    </source>
</reference>
<protein>
    <submittedName>
        <fullName evidence="6">Stress-inducible protein STI1-like, putative</fullName>
    </submittedName>
</protein>
<dbReference type="OrthoDB" id="2423701at2759"/>
<dbReference type="AlphaFoldDB" id="D0A2G9"/>